<accession>A0AAW1UZ83</accession>
<evidence type="ECO:0000259" key="1">
    <source>
        <dbReference type="PROSITE" id="PS51029"/>
    </source>
</evidence>
<name>A0AAW1UZ83_9CUCU</name>
<dbReference type="SMART" id="SM00595">
    <property type="entry name" value="MADF"/>
    <property type="match status" value="1"/>
</dbReference>
<dbReference type="Pfam" id="PF10545">
    <property type="entry name" value="MADF_DNA_bdg"/>
    <property type="match status" value="1"/>
</dbReference>
<protein>
    <recommendedName>
        <fullName evidence="1">MADF domain-containing protein</fullName>
    </recommendedName>
</protein>
<organism evidence="2 3">
    <name type="scientific">Henosepilachna vigintioctopunctata</name>
    <dbReference type="NCBI Taxonomy" id="420089"/>
    <lineage>
        <taxon>Eukaryota</taxon>
        <taxon>Metazoa</taxon>
        <taxon>Ecdysozoa</taxon>
        <taxon>Arthropoda</taxon>
        <taxon>Hexapoda</taxon>
        <taxon>Insecta</taxon>
        <taxon>Pterygota</taxon>
        <taxon>Neoptera</taxon>
        <taxon>Endopterygota</taxon>
        <taxon>Coleoptera</taxon>
        <taxon>Polyphaga</taxon>
        <taxon>Cucujiformia</taxon>
        <taxon>Coccinelloidea</taxon>
        <taxon>Coccinellidae</taxon>
        <taxon>Epilachninae</taxon>
        <taxon>Epilachnini</taxon>
        <taxon>Henosepilachna</taxon>
    </lineage>
</organism>
<gene>
    <name evidence="2" type="ORF">WA026_015727</name>
</gene>
<dbReference type="EMBL" id="JARQZJ010000099">
    <property type="protein sequence ID" value="KAK9886209.1"/>
    <property type="molecule type" value="Genomic_DNA"/>
</dbReference>
<evidence type="ECO:0000313" key="3">
    <source>
        <dbReference type="Proteomes" id="UP001431783"/>
    </source>
</evidence>
<keyword evidence="3" id="KW-1185">Reference proteome</keyword>
<dbReference type="PANTHER" id="PTHR21505">
    <property type="entry name" value="MADF DOMAIN-CONTAINING PROTEIN-RELATED"/>
    <property type="match status" value="1"/>
</dbReference>
<reference evidence="2 3" key="1">
    <citation type="submission" date="2023-03" db="EMBL/GenBank/DDBJ databases">
        <title>Genome insight into feeding habits of ladybird beetles.</title>
        <authorList>
            <person name="Li H.-S."/>
            <person name="Huang Y.-H."/>
            <person name="Pang H."/>
        </authorList>
    </citation>
    <scope>NUCLEOTIDE SEQUENCE [LARGE SCALE GENOMIC DNA]</scope>
    <source>
        <strain evidence="2">SYSU_2023b</strain>
        <tissue evidence="2">Whole body</tissue>
    </source>
</reference>
<comment type="caution">
    <text evidence="2">The sequence shown here is derived from an EMBL/GenBank/DDBJ whole genome shotgun (WGS) entry which is preliminary data.</text>
</comment>
<dbReference type="PANTHER" id="PTHR21505:SF15">
    <property type="entry name" value="RE18252P"/>
    <property type="match status" value="1"/>
</dbReference>
<dbReference type="InterPro" id="IPR006578">
    <property type="entry name" value="MADF-dom"/>
</dbReference>
<proteinExistence type="predicted"/>
<dbReference type="Proteomes" id="UP001431783">
    <property type="component" value="Unassembled WGS sequence"/>
</dbReference>
<dbReference type="AlphaFoldDB" id="A0AAW1UZ83"/>
<sequence>MRIPTNMVSNYCVERREIMCQVSEVQQEMEEPREEWTRSAIMKLIELYKSQDCLWNTNNIGYRDKRKRCNAWKHIASSLGHDVMNVERKMKVLKTQFMHCYKLQKKYSSNGEAYQPKWFGYKSMKFLIPGKIIREKREMSRMNEEDLKIIKLEPVDTSCENDCEYQDSSLKMNLQITDIDANTKYEESNRCVFTHVNVSPHGTPVNAKYDSMKQSFYNKPRLEALNQESSSRDEFTIFGELIACRLRKIKNVRTKLTVQFNITNLLFDAEMQEIDEERATRTLHDPNLS</sequence>
<dbReference type="PROSITE" id="PS51029">
    <property type="entry name" value="MADF"/>
    <property type="match status" value="1"/>
</dbReference>
<evidence type="ECO:0000313" key="2">
    <source>
        <dbReference type="EMBL" id="KAK9886209.1"/>
    </source>
</evidence>
<feature type="domain" description="MADF" evidence="1">
    <location>
        <begin position="43"/>
        <end position="132"/>
    </location>
</feature>